<keyword evidence="2" id="KW-1185">Reference proteome</keyword>
<dbReference type="RefSeq" id="WP_012865626.1">
    <property type="nucleotide sequence ID" value="NC_013521.1"/>
</dbReference>
<protein>
    <recommendedName>
        <fullName evidence="3">Orc1-like AAA ATPase domain-containing protein</fullName>
    </recommendedName>
</protein>
<proteinExistence type="predicted"/>
<dbReference type="HOGENOM" id="CLU_695652_0_0_11"/>
<evidence type="ECO:0000313" key="1">
    <source>
        <dbReference type="EMBL" id="ACZ20557.1"/>
    </source>
</evidence>
<sequence length="416" mass="45149">MRTSRDNPFQPGSDVVPAVWAGRTAHLSDWRDVLRPRLIDGLFERGRTVLGEPGLGKSSLVRRIADDAERAGDWVTPQIRIALGSDPIKRLATEALRLADKAGLSAAREHRVGRLLERVQSVAVSGASLSLRASEGHEPHTDLTDLLVEIGLAAVDRGNVVLIHLDEIQNITDEVALSQVLIALGDSITRKVEVRVPSIGTVERSLPIAVYLTGLPEFDETSGARKGATFARRFRTTVLEPIDDDDLRSALRLFVVSGWGVSDDAGGVGVVRMEEAATEAIIDLCRGEPFLFQLVGERAWYAGTGSVVTRGEVLDGWRQAQSEAVAHVERILDRLPDRERDFVMAMAELSPGARSLSEIAAAAGFSKAADAGTASQRLDRVRGIISRGRPYTFRHRAVEAFLTSDWPDGTGSSRTL</sequence>
<dbReference type="Gene3D" id="3.40.50.300">
    <property type="entry name" value="P-loop containing nucleotide triphosphate hydrolases"/>
    <property type="match status" value="1"/>
</dbReference>
<dbReference type="InterPro" id="IPR027417">
    <property type="entry name" value="P-loop_NTPase"/>
</dbReference>
<dbReference type="Proteomes" id="UP000000322">
    <property type="component" value="Chromosome"/>
</dbReference>
<dbReference type="eggNOG" id="COG1672">
    <property type="taxonomic scope" value="Bacteria"/>
</dbReference>
<evidence type="ECO:0008006" key="3">
    <source>
        <dbReference type="Google" id="ProtNLM"/>
    </source>
</evidence>
<accession>D1BAK6</accession>
<name>D1BAK6_SANKS</name>
<gene>
    <name evidence="1" type="ordered locus">Sked_05970</name>
</gene>
<evidence type="ECO:0000313" key="2">
    <source>
        <dbReference type="Proteomes" id="UP000000322"/>
    </source>
</evidence>
<dbReference type="STRING" id="446469.Sked_05970"/>
<dbReference type="OrthoDB" id="2020141at2"/>
<dbReference type="SUPFAM" id="SSF52540">
    <property type="entry name" value="P-loop containing nucleoside triphosphate hydrolases"/>
    <property type="match status" value="1"/>
</dbReference>
<dbReference type="EMBL" id="CP001819">
    <property type="protein sequence ID" value="ACZ20557.1"/>
    <property type="molecule type" value="Genomic_DNA"/>
</dbReference>
<organism evidence="1 2">
    <name type="scientific">Sanguibacter keddieii (strain ATCC 51767 / DSM 10542 / NCFB 3025 / ST-74)</name>
    <dbReference type="NCBI Taxonomy" id="446469"/>
    <lineage>
        <taxon>Bacteria</taxon>
        <taxon>Bacillati</taxon>
        <taxon>Actinomycetota</taxon>
        <taxon>Actinomycetes</taxon>
        <taxon>Micrococcales</taxon>
        <taxon>Sanguibacteraceae</taxon>
        <taxon>Sanguibacter</taxon>
    </lineage>
</organism>
<reference evidence="1 2" key="1">
    <citation type="journal article" date="2009" name="Stand. Genomic Sci.">
        <title>Complete genome sequence of Sanguibacter keddieii type strain (ST-74).</title>
        <authorList>
            <person name="Ivanova N."/>
            <person name="Sikorski J."/>
            <person name="Sims D."/>
            <person name="Brettin T."/>
            <person name="Detter J.C."/>
            <person name="Han C."/>
            <person name="Lapidus A."/>
            <person name="Copeland A."/>
            <person name="Glavina Del Rio T."/>
            <person name="Nolan M."/>
            <person name="Chen F."/>
            <person name="Lucas S."/>
            <person name="Tice H."/>
            <person name="Cheng J.F."/>
            <person name="Bruce D."/>
            <person name="Goodwin L."/>
            <person name="Pitluck S."/>
            <person name="Pati A."/>
            <person name="Mavromatis K."/>
            <person name="Chen A."/>
            <person name="Palaniappan K."/>
            <person name="D'haeseleer P."/>
            <person name="Chain P."/>
            <person name="Bristow J."/>
            <person name="Eisen J.A."/>
            <person name="Markowitz V."/>
            <person name="Hugenholtz P."/>
            <person name="Goker M."/>
            <person name="Pukall R."/>
            <person name="Klenk H.P."/>
            <person name="Kyrpides N.C."/>
        </authorList>
    </citation>
    <scope>NUCLEOTIDE SEQUENCE [LARGE SCALE GENOMIC DNA]</scope>
    <source>
        <strain evidence="2">ATCC 51767 / DSM 10542 / NCFB 3025 / ST-74</strain>
    </source>
</reference>
<dbReference type="KEGG" id="ske:Sked_05970"/>
<dbReference type="AlphaFoldDB" id="D1BAK6"/>